<gene>
    <name evidence="1" type="ORF">GCK32_010199</name>
</gene>
<feature type="non-terminal residue" evidence="1">
    <location>
        <position position="1"/>
    </location>
</feature>
<evidence type="ECO:0000313" key="1">
    <source>
        <dbReference type="EMBL" id="KAK5974643.1"/>
    </source>
</evidence>
<dbReference type="AlphaFoldDB" id="A0AAN8IL63"/>
<reference evidence="1 2" key="1">
    <citation type="submission" date="2019-10" db="EMBL/GenBank/DDBJ databases">
        <title>Assembly and Annotation for the nematode Trichostrongylus colubriformis.</title>
        <authorList>
            <person name="Martin J."/>
        </authorList>
    </citation>
    <scope>NUCLEOTIDE SEQUENCE [LARGE SCALE GENOMIC DNA]</scope>
    <source>
        <strain evidence="1">G859</strain>
        <tissue evidence="1">Whole worm</tissue>
    </source>
</reference>
<evidence type="ECO:0000313" key="2">
    <source>
        <dbReference type="Proteomes" id="UP001331761"/>
    </source>
</evidence>
<sequence length="36" mass="4475">SLPMEKSNWSWKNQYRKKQLKLKQERTKKGRQLSKI</sequence>
<protein>
    <submittedName>
        <fullName evidence="1">Uncharacterized protein</fullName>
    </submittedName>
</protein>
<proteinExistence type="predicted"/>
<accession>A0AAN8IL63</accession>
<dbReference type="EMBL" id="WIXE01014004">
    <property type="protein sequence ID" value="KAK5974643.1"/>
    <property type="molecule type" value="Genomic_DNA"/>
</dbReference>
<dbReference type="Proteomes" id="UP001331761">
    <property type="component" value="Unassembled WGS sequence"/>
</dbReference>
<keyword evidence="2" id="KW-1185">Reference proteome</keyword>
<organism evidence="1 2">
    <name type="scientific">Trichostrongylus colubriformis</name>
    <name type="common">Black scour worm</name>
    <dbReference type="NCBI Taxonomy" id="6319"/>
    <lineage>
        <taxon>Eukaryota</taxon>
        <taxon>Metazoa</taxon>
        <taxon>Ecdysozoa</taxon>
        <taxon>Nematoda</taxon>
        <taxon>Chromadorea</taxon>
        <taxon>Rhabditida</taxon>
        <taxon>Rhabditina</taxon>
        <taxon>Rhabditomorpha</taxon>
        <taxon>Strongyloidea</taxon>
        <taxon>Trichostrongylidae</taxon>
        <taxon>Trichostrongylus</taxon>
    </lineage>
</organism>
<comment type="caution">
    <text evidence="1">The sequence shown here is derived from an EMBL/GenBank/DDBJ whole genome shotgun (WGS) entry which is preliminary data.</text>
</comment>
<name>A0AAN8IL63_TRICO</name>